<evidence type="ECO:0000256" key="10">
    <source>
        <dbReference type="ARBA" id="ARBA00022989"/>
    </source>
</evidence>
<accession>U7VEX6</accession>
<dbReference type="eggNOG" id="COG0768">
    <property type="taxonomic scope" value="Bacteria"/>
</dbReference>
<evidence type="ECO:0000256" key="6">
    <source>
        <dbReference type="ARBA" id="ARBA00022692"/>
    </source>
</evidence>
<feature type="domain" description="Penicillin-binding protein dimerisation" evidence="15">
    <location>
        <begin position="60"/>
        <end position="226"/>
    </location>
</feature>
<dbReference type="GO" id="GO:0009252">
    <property type="term" value="P:peptidoglycan biosynthetic process"/>
    <property type="evidence" value="ECO:0007669"/>
    <property type="project" value="UniProtKB-KW"/>
</dbReference>
<dbReference type="GO" id="GO:0009002">
    <property type="term" value="F:serine-type D-Ala-D-Ala carboxypeptidase activity"/>
    <property type="evidence" value="ECO:0007669"/>
    <property type="project" value="InterPro"/>
</dbReference>
<proteinExistence type="predicted"/>
<gene>
    <name evidence="16" type="ORF">HMPREF0202_00735</name>
</gene>
<evidence type="ECO:0000256" key="1">
    <source>
        <dbReference type="ARBA" id="ARBA00004167"/>
    </source>
</evidence>
<dbReference type="GO" id="GO:0008658">
    <property type="term" value="F:penicillin binding"/>
    <property type="evidence" value="ECO:0007669"/>
    <property type="project" value="InterPro"/>
</dbReference>
<dbReference type="Gene3D" id="3.30.1390.30">
    <property type="entry name" value="Penicillin-binding protein 2a, domain 3"/>
    <property type="match status" value="1"/>
</dbReference>
<sequence>MKKDLGIKLGKSFEFRGEIYKVFIFLVFVLLGSRMAYLQILQKDKYNYLAQKNRVKLRKIDAERGNIYDSNGELVVTNTLGYRLVYLNQRVVTNEQLKEMSEATGYSEDYLQKRIKYGEIVPYTKENILVEDLDLDLAHKLMEKIGDYSYLEVQSYSKRKYIHDSLAAHTIGYVKKITEKEYENLKEDGYSPRDIVGKTGIEKIYDSQMKGKPGYDYIEVNALNKAQKIEKSKDPTPGYNLHLSLDMRLQKYMEEVFQEENLSGALVAIEAQTGKVLTLVSYPTYSLTTFSSKISQEDWDQITNDPRKPLTNKSISGEYPPGSVFKPFSAFAFFNNGLDPKTKIFDNGVYSIGKWSWRAWKKGGHGTVDFEKSIVESVNPYYYKYADQFGHEPIIDVAGNFGYGKLSKIDVFGERAGILPSEKWKKKRFKQGWFKGDTIILSIGQGYLLATPMQVAVSYMGLANRGKAYVPHVVDYMENGSEKVEIKPEVLYETNYPSWYYDVLNKALINTVEKDNGTTKALRTPGLVIGAKSGSSQNSRFDETHALVAGYFPADKQPKIVFTVLLEGAGGGGRVAGGVAKKFVDKYLEYYNEEMK</sequence>
<evidence type="ECO:0000313" key="16">
    <source>
        <dbReference type="EMBL" id="ERT69373.1"/>
    </source>
</evidence>
<keyword evidence="12" id="KW-0961">Cell wall biogenesis/degradation</keyword>
<dbReference type="EMBL" id="AXZF01000028">
    <property type="protein sequence ID" value="ERT69373.1"/>
    <property type="molecule type" value="Genomic_DNA"/>
</dbReference>
<dbReference type="PATRIC" id="fig|1319815.3.peg.705"/>
<evidence type="ECO:0000259" key="15">
    <source>
        <dbReference type="Pfam" id="PF03717"/>
    </source>
</evidence>
<evidence type="ECO:0008006" key="18">
    <source>
        <dbReference type="Google" id="ProtNLM"/>
    </source>
</evidence>
<feature type="transmembrane region" description="Helical" evidence="13">
    <location>
        <begin position="20"/>
        <end position="40"/>
    </location>
</feature>
<dbReference type="PANTHER" id="PTHR30627:SF2">
    <property type="entry name" value="PEPTIDOGLYCAN D,D-TRANSPEPTIDASE MRDA"/>
    <property type="match status" value="1"/>
</dbReference>
<organism evidence="16 17">
    <name type="scientific">Cetobacterium somerae ATCC BAA-474</name>
    <dbReference type="NCBI Taxonomy" id="1319815"/>
    <lineage>
        <taxon>Bacteria</taxon>
        <taxon>Fusobacteriati</taxon>
        <taxon>Fusobacteriota</taxon>
        <taxon>Fusobacteriia</taxon>
        <taxon>Fusobacteriales</taxon>
        <taxon>Fusobacteriaceae</taxon>
        <taxon>Cetobacterium</taxon>
    </lineage>
</organism>
<evidence type="ECO:0000256" key="13">
    <source>
        <dbReference type="SAM" id="Phobius"/>
    </source>
</evidence>
<dbReference type="STRING" id="1319815.HMPREF0202_00735"/>
<evidence type="ECO:0000256" key="7">
    <source>
        <dbReference type="ARBA" id="ARBA00022801"/>
    </source>
</evidence>
<evidence type="ECO:0000313" key="17">
    <source>
        <dbReference type="Proteomes" id="UP000017081"/>
    </source>
</evidence>
<evidence type="ECO:0000256" key="3">
    <source>
        <dbReference type="ARBA" id="ARBA00022475"/>
    </source>
</evidence>
<dbReference type="Gene3D" id="3.90.1310.10">
    <property type="entry name" value="Penicillin-binding protein 2a (Domain 2)"/>
    <property type="match status" value="1"/>
</dbReference>
<dbReference type="AlphaFoldDB" id="U7VEX6"/>
<reference evidence="16 17" key="1">
    <citation type="submission" date="2013-08" db="EMBL/GenBank/DDBJ databases">
        <authorList>
            <person name="Weinstock G."/>
            <person name="Sodergren E."/>
            <person name="Wylie T."/>
            <person name="Fulton L."/>
            <person name="Fulton R."/>
            <person name="Fronick C."/>
            <person name="O'Laughlin M."/>
            <person name="Godfrey J."/>
            <person name="Miner T."/>
            <person name="Herter B."/>
            <person name="Appelbaum E."/>
            <person name="Cordes M."/>
            <person name="Lek S."/>
            <person name="Wollam A."/>
            <person name="Pepin K.H."/>
            <person name="Palsikar V.B."/>
            <person name="Mitreva M."/>
            <person name="Wilson R.K."/>
        </authorList>
    </citation>
    <scope>NUCLEOTIDE SEQUENCE [LARGE SCALE GENOMIC DNA]</scope>
    <source>
        <strain evidence="16 17">ATCC BAA-474</strain>
    </source>
</reference>
<keyword evidence="10 13" id="KW-1133">Transmembrane helix</keyword>
<comment type="subcellular location">
    <subcellularLocation>
        <location evidence="2">Cell membrane</location>
    </subcellularLocation>
    <subcellularLocation>
        <location evidence="1">Membrane</location>
        <topology evidence="1">Single-pass membrane protein</topology>
    </subcellularLocation>
</comment>
<dbReference type="GO" id="GO:0071555">
    <property type="term" value="P:cell wall organization"/>
    <property type="evidence" value="ECO:0007669"/>
    <property type="project" value="UniProtKB-KW"/>
</dbReference>
<keyword evidence="9" id="KW-0573">Peptidoglycan synthesis</keyword>
<dbReference type="Pfam" id="PF00905">
    <property type="entry name" value="Transpeptidase"/>
    <property type="match status" value="1"/>
</dbReference>
<keyword evidence="5" id="KW-0645">Protease</keyword>
<keyword evidence="7" id="KW-0378">Hydrolase</keyword>
<dbReference type="GO" id="GO:0071972">
    <property type="term" value="F:peptidoglycan L,D-transpeptidase activity"/>
    <property type="evidence" value="ECO:0007669"/>
    <property type="project" value="TreeGrafter"/>
</dbReference>
<keyword evidence="3" id="KW-1003">Cell membrane</keyword>
<keyword evidence="11 13" id="KW-0472">Membrane</keyword>
<dbReference type="PANTHER" id="PTHR30627">
    <property type="entry name" value="PEPTIDOGLYCAN D,D-TRANSPEPTIDASE"/>
    <property type="match status" value="1"/>
</dbReference>
<dbReference type="SUPFAM" id="SSF56519">
    <property type="entry name" value="Penicillin binding protein dimerisation domain"/>
    <property type="match status" value="1"/>
</dbReference>
<evidence type="ECO:0000259" key="14">
    <source>
        <dbReference type="Pfam" id="PF00905"/>
    </source>
</evidence>
<dbReference type="GO" id="GO:0008360">
    <property type="term" value="P:regulation of cell shape"/>
    <property type="evidence" value="ECO:0007669"/>
    <property type="project" value="UniProtKB-KW"/>
</dbReference>
<dbReference type="InterPro" id="IPR005311">
    <property type="entry name" value="PBP_dimer"/>
</dbReference>
<evidence type="ECO:0000256" key="9">
    <source>
        <dbReference type="ARBA" id="ARBA00022984"/>
    </source>
</evidence>
<dbReference type="Gene3D" id="3.40.710.10">
    <property type="entry name" value="DD-peptidase/beta-lactamase superfamily"/>
    <property type="match status" value="1"/>
</dbReference>
<dbReference type="HOGENOM" id="CLU_009289_1_2_0"/>
<dbReference type="NCBIfam" id="TIGR03423">
    <property type="entry name" value="pbp2_mrdA"/>
    <property type="match status" value="1"/>
</dbReference>
<evidence type="ECO:0000256" key="2">
    <source>
        <dbReference type="ARBA" id="ARBA00004236"/>
    </source>
</evidence>
<evidence type="ECO:0000256" key="4">
    <source>
        <dbReference type="ARBA" id="ARBA00022519"/>
    </source>
</evidence>
<dbReference type="RefSeq" id="WP_023050281.1">
    <property type="nucleotide sequence ID" value="NZ_CP173065.2"/>
</dbReference>
<protein>
    <recommendedName>
        <fullName evidence="18">Penicillin-binding protein 2</fullName>
    </recommendedName>
</protein>
<dbReference type="InterPro" id="IPR001460">
    <property type="entry name" value="PCN-bd_Tpept"/>
</dbReference>
<keyword evidence="8" id="KW-0133">Cell shape</keyword>
<evidence type="ECO:0000256" key="11">
    <source>
        <dbReference type="ARBA" id="ARBA00023136"/>
    </source>
</evidence>
<evidence type="ECO:0000256" key="5">
    <source>
        <dbReference type="ARBA" id="ARBA00022670"/>
    </source>
</evidence>
<dbReference type="Pfam" id="PF03717">
    <property type="entry name" value="PBP_dimer"/>
    <property type="match status" value="1"/>
</dbReference>
<feature type="domain" description="Penicillin-binding protein transpeptidase" evidence="14">
    <location>
        <begin position="264"/>
        <end position="584"/>
    </location>
</feature>
<keyword evidence="4" id="KW-0997">Cell inner membrane</keyword>
<comment type="caution">
    <text evidence="16">The sequence shown here is derived from an EMBL/GenBank/DDBJ whole genome shotgun (WGS) entry which is preliminary data.</text>
</comment>
<evidence type="ECO:0000256" key="12">
    <source>
        <dbReference type="ARBA" id="ARBA00023316"/>
    </source>
</evidence>
<keyword evidence="6 13" id="KW-0812">Transmembrane</keyword>
<dbReference type="SUPFAM" id="SSF56601">
    <property type="entry name" value="beta-lactamase/transpeptidase-like"/>
    <property type="match status" value="1"/>
</dbReference>
<dbReference type="GO" id="GO:0005886">
    <property type="term" value="C:plasma membrane"/>
    <property type="evidence" value="ECO:0007669"/>
    <property type="project" value="UniProtKB-SubCell"/>
</dbReference>
<evidence type="ECO:0000256" key="8">
    <source>
        <dbReference type="ARBA" id="ARBA00022960"/>
    </source>
</evidence>
<name>U7VEX6_9FUSO</name>
<dbReference type="InterPro" id="IPR017790">
    <property type="entry name" value="Penicillin-binding_protein_2"/>
</dbReference>
<dbReference type="InterPro" id="IPR036138">
    <property type="entry name" value="PBP_dimer_sf"/>
</dbReference>
<dbReference type="InterPro" id="IPR012338">
    <property type="entry name" value="Beta-lactam/transpept-like"/>
</dbReference>
<dbReference type="Proteomes" id="UP000017081">
    <property type="component" value="Unassembled WGS sequence"/>
</dbReference>
<dbReference type="InterPro" id="IPR050515">
    <property type="entry name" value="Beta-lactam/transpept"/>
</dbReference>
<keyword evidence="17" id="KW-1185">Reference proteome</keyword>
<dbReference type="GO" id="GO:0006508">
    <property type="term" value="P:proteolysis"/>
    <property type="evidence" value="ECO:0007669"/>
    <property type="project" value="UniProtKB-KW"/>
</dbReference>